<dbReference type="OrthoDB" id="5244214at2"/>
<proteinExistence type="predicted"/>
<accession>A0A1H9ZC56</accession>
<organism evidence="1 2">
    <name type="scientific">Geodermatophilus poikilotrophus</name>
    <dbReference type="NCBI Taxonomy" id="1333667"/>
    <lineage>
        <taxon>Bacteria</taxon>
        <taxon>Bacillati</taxon>
        <taxon>Actinomycetota</taxon>
        <taxon>Actinomycetes</taxon>
        <taxon>Geodermatophilales</taxon>
        <taxon>Geodermatophilaceae</taxon>
        <taxon>Geodermatophilus</taxon>
    </lineage>
</organism>
<keyword evidence="2" id="KW-1185">Reference proteome</keyword>
<dbReference type="EMBL" id="FOIE01000001">
    <property type="protein sequence ID" value="SES79051.1"/>
    <property type="molecule type" value="Genomic_DNA"/>
</dbReference>
<dbReference type="Proteomes" id="UP000198507">
    <property type="component" value="Unassembled WGS sequence"/>
</dbReference>
<dbReference type="AlphaFoldDB" id="A0A1H9ZC56"/>
<evidence type="ECO:0000313" key="1">
    <source>
        <dbReference type="EMBL" id="SES79051.1"/>
    </source>
</evidence>
<name>A0A1H9ZC56_9ACTN</name>
<sequence length="131" mass="14254">MPAYTSREQAVSVFSQLFEIMLEDDAFRAIVRDEALSVRFVHTEPDFELYVDAEGVRVDGPAAPTTLAIKMSCDTADALWNGRLLMPIAVATGRIRIKGSVARVIEFVPLLRPAFDRYPALAAAAGVPTSA</sequence>
<dbReference type="Gene3D" id="3.30.1050.10">
    <property type="entry name" value="SCP2 sterol-binding domain"/>
    <property type="match status" value="1"/>
</dbReference>
<dbReference type="RefSeq" id="WP_091438569.1">
    <property type="nucleotide sequence ID" value="NZ_FOIE01000001.1"/>
</dbReference>
<evidence type="ECO:0000313" key="2">
    <source>
        <dbReference type="Proteomes" id="UP000198507"/>
    </source>
</evidence>
<dbReference type="SUPFAM" id="SSF55718">
    <property type="entry name" value="SCP-like"/>
    <property type="match status" value="1"/>
</dbReference>
<dbReference type="InterPro" id="IPR036527">
    <property type="entry name" value="SCP2_sterol-bd_dom_sf"/>
</dbReference>
<gene>
    <name evidence="1" type="ORF">SAMN04488546_0515</name>
</gene>
<protein>
    <submittedName>
        <fullName evidence="1">Putative sterol carrier protein</fullName>
    </submittedName>
</protein>
<reference evidence="2" key="1">
    <citation type="submission" date="2016-10" db="EMBL/GenBank/DDBJ databases">
        <authorList>
            <person name="Varghese N."/>
            <person name="Submissions S."/>
        </authorList>
    </citation>
    <scope>NUCLEOTIDE SEQUENCE [LARGE SCALE GENOMIC DNA]</scope>
    <source>
        <strain evidence="2">DSM 44209</strain>
    </source>
</reference>